<keyword evidence="4 5" id="KW-0648">Protein biosynthesis</keyword>
<comment type="similarity">
    <text evidence="1 5">Belongs to the Fmt family.</text>
</comment>
<dbReference type="InterPro" id="IPR005794">
    <property type="entry name" value="Fmt"/>
</dbReference>
<proteinExistence type="inferred from homology"/>
<sequence length="323" mass="36368">MMKKEDLRIVYMGTPDFAVESLRCLVEGGYNVVGVITMPDKPAGRGHKLQFSPVKQYALEQNLPLLQPEKLKDEAFVGALREWKADLQIVVAFRMLPEVVWNMPRLGTFNLHASLLPQYRGAAPINWAVINGDTETGITTFFLRHEIDTGEVIQQVRIPIADTDDVGIVHDKLMMLGGKLVTETVDAILNDAVKPIPQEEMAIVGELRPAPKIFKDTCRIDWNQPVKRIYDFIRGLSPYPAAWSELVQPDGEAVVVKIFETKKIFKSHELAPGTLLTDGKTYIHVAAADGFIDIHALQLPAKKRLKTDELLRGFRLTEEFRMK</sequence>
<dbReference type="Gene3D" id="3.40.50.12230">
    <property type="match status" value="1"/>
</dbReference>
<feature type="binding site" evidence="5">
    <location>
        <begin position="114"/>
        <end position="117"/>
    </location>
    <ligand>
        <name>(6S)-5,6,7,8-tetrahydrofolate</name>
        <dbReference type="ChEBI" id="CHEBI:57453"/>
    </ligand>
</feature>
<dbReference type="InterPro" id="IPR041711">
    <property type="entry name" value="Met-tRNA-FMT_N"/>
</dbReference>
<dbReference type="HAMAP" id="MF_00182">
    <property type="entry name" value="Formyl_trans"/>
    <property type="match status" value="1"/>
</dbReference>
<evidence type="ECO:0000313" key="9">
    <source>
        <dbReference type="EMBL" id="RHL93139.1"/>
    </source>
</evidence>
<dbReference type="EMBL" id="QRWT01000018">
    <property type="protein sequence ID" value="RGT49625.1"/>
    <property type="molecule type" value="Genomic_DNA"/>
</dbReference>
<dbReference type="SUPFAM" id="SSF53328">
    <property type="entry name" value="Formyltransferase"/>
    <property type="match status" value="1"/>
</dbReference>
<dbReference type="CDD" id="cd08646">
    <property type="entry name" value="FMT_core_Met-tRNA-FMT_N"/>
    <property type="match status" value="1"/>
</dbReference>
<comment type="caution">
    <text evidence="9">The sequence shown here is derived from an EMBL/GenBank/DDBJ whole genome shotgun (WGS) entry which is preliminary data.</text>
</comment>
<dbReference type="Proteomes" id="UP000285013">
    <property type="component" value="Unassembled WGS sequence"/>
</dbReference>
<dbReference type="InterPro" id="IPR005793">
    <property type="entry name" value="Formyl_trans_C"/>
</dbReference>
<comment type="function">
    <text evidence="5">Attaches a formyl group to the free amino group of methionyl-tRNA(fMet). The formyl group appears to play a dual role in the initiator identity of N-formylmethionyl-tRNA by promoting its recognition by IF2 and preventing the misappropriation of this tRNA by the elongation apparatus.</text>
</comment>
<dbReference type="RefSeq" id="WP_115503495.1">
    <property type="nucleotide sequence ID" value="NZ_CABMMK010000007.1"/>
</dbReference>
<evidence type="ECO:0000313" key="10">
    <source>
        <dbReference type="Proteomes" id="UP000284772"/>
    </source>
</evidence>
<protein>
    <recommendedName>
        <fullName evidence="2 5">Methionyl-tRNA formyltransferase</fullName>
        <ecNumber evidence="2 5">2.1.2.9</ecNumber>
    </recommendedName>
</protein>
<dbReference type="AlphaFoldDB" id="A0A415N950"/>
<organism evidence="9 11">
    <name type="scientific">Bacteroides intestinalis</name>
    <dbReference type="NCBI Taxonomy" id="329854"/>
    <lineage>
        <taxon>Bacteria</taxon>
        <taxon>Pseudomonadati</taxon>
        <taxon>Bacteroidota</taxon>
        <taxon>Bacteroidia</taxon>
        <taxon>Bacteroidales</taxon>
        <taxon>Bacteroidaceae</taxon>
        <taxon>Bacteroides</taxon>
    </lineage>
</organism>
<dbReference type="CDD" id="cd08704">
    <property type="entry name" value="Met_tRNA_FMT_C"/>
    <property type="match status" value="1"/>
</dbReference>
<evidence type="ECO:0000256" key="5">
    <source>
        <dbReference type="HAMAP-Rule" id="MF_00182"/>
    </source>
</evidence>
<evidence type="ECO:0000259" key="6">
    <source>
        <dbReference type="Pfam" id="PF00551"/>
    </source>
</evidence>
<keyword evidence="3 5" id="KW-0808">Transferase</keyword>
<dbReference type="EC" id="2.1.2.9" evidence="2 5"/>
<dbReference type="InterPro" id="IPR044135">
    <property type="entry name" value="Met-tRNA-FMT_C"/>
</dbReference>
<accession>A0A415N950</accession>
<evidence type="ECO:0000256" key="1">
    <source>
        <dbReference type="ARBA" id="ARBA00010699"/>
    </source>
</evidence>
<dbReference type="InterPro" id="IPR002376">
    <property type="entry name" value="Formyl_transf_N"/>
</dbReference>
<dbReference type="GO" id="GO:0004479">
    <property type="term" value="F:methionyl-tRNA formyltransferase activity"/>
    <property type="evidence" value="ECO:0007669"/>
    <property type="project" value="UniProtKB-UniRule"/>
</dbReference>
<evidence type="ECO:0000256" key="2">
    <source>
        <dbReference type="ARBA" id="ARBA00012261"/>
    </source>
</evidence>
<dbReference type="EMBL" id="QRPE01000011">
    <property type="protein sequence ID" value="RHL93139.1"/>
    <property type="molecule type" value="Genomic_DNA"/>
</dbReference>
<comment type="catalytic activity">
    <reaction evidence="5">
        <text>L-methionyl-tRNA(fMet) + (6R)-10-formyltetrahydrofolate = N-formyl-L-methionyl-tRNA(fMet) + (6S)-5,6,7,8-tetrahydrofolate + H(+)</text>
        <dbReference type="Rhea" id="RHEA:24380"/>
        <dbReference type="Rhea" id="RHEA-COMP:9952"/>
        <dbReference type="Rhea" id="RHEA-COMP:9953"/>
        <dbReference type="ChEBI" id="CHEBI:15378"/>
        <dbReference type="ChEBI" id="CHEBI:57453"/>
        <dbReference type="ChEBI" id="CHEBI:78530"/>
        <dbReference type="ChEBI" id="CHEBI:78844"/>
        <dbReference type="ChEBI" id="CHEBI:195366"/>
        <dbReference type="EC" id="2.1.2.9"/>
    </reaction>
</comment>
<reference evidence="10 11" key="1">
    <citation type="submission" date="2018-08" db="EMBL/GenBank/DDBJ databases">
        <title>A genome reference for cultivated species of the human gut microbiota.</title>
        <authorList>
            <person name="Zou Y."/>
            <person name="Xue W."/>
            <person name="Luo G."/>
        </authorList>
    </citation>
    <scope>NUCLEOTIDE SEQUENCE [LARGE SCALE GENOMIC DNA]</scope>
    <source>
        <strain evidence="8 10">AF19-10AC</strain>
        <strain evidence="9 11">AF36-16BH</strain>
    </source>
</reference>
<dbReference type="Pfam" id="PF00551">
    <property type="entry name" value="Formyl_trans_N"/>
    <property type="match status" value="1"/>
</dbReference>
<dbReference type="SUPFAM" id="SSF50486">
    <property type="entry name" value="FMT C-terminal domain-like"/>
    <property type="match status" value="1"/>
</dbReference>
<dbReference type="InterPro" id="IPR011034">
    <property type="entry name" value="Formyl_transferase-like_C_sf"/>
</dbReference>
<evidence type="ECO:0000313" key="8">
    <source>
        <dbReference type="EMBL" id="RGT49625.1"/>
    </source>
</evidence>
<dbReference type="PANTHER" id="PTHR11138:SF5">
    <property type="entry name" value="METHIONYL-TRNA FORMYLTRANSFERASE, MITOCHONDRIAL"/>
    <property type="match status" value="1"/>
</dbReference>
<dbReference type="GO" id="GO:0005829">
    <property type="term" value="C:cytosol"/>
    <property type="evidence" value="ECO:0007669"/>
    <property type="project" value="TreeGrafter"/>
</dbReference>
<dbReference type="NCBIfam" id="TIGR00460">
    <property type="entry name" value="fmt"/>
    <property type="match status" value="1"/>
</dbReference>
<evidence type="ECO:0000256" key="3">
    <source>
        <dbReference type="ARBA" id="ARBA00022679"/>
    </source>
</evidence>
<gene>
    <name evidence="5" type="primary">fmt</name>
    <name evidence="8" type="ORF">DWX27_15600</name>
    <name evidence="9" type="ORF">DWZ95_11260</name>
</gene>
<dbReference type="Pfam" id="PF02911">
    <property type="entry name" value="Formyl_trans_C"/>
    <property type="match status" value="1"/>
</dbReference>
<evidence type="ECO:0000313" key="11">
    <source>
        <dbReference type="Proteomes" id="UP000285013"/>
    </source>
</evidence>
<dbReference type="PANTHER" id="PTHR11138">
    <property type="entry name" value="METHIONYL-TRNA FORMYLTRANSFERASE"/>
    <property type="match status" value="1"/>
</dbReference>
<evidence type="ECO:0000256" key="4">
    <source>
        <dbReference type="ARBA" id="ARBA00022917"/>
    </source>
</evidence>
<feature type="domain" description="Formyl transferase N-terminal" evidence="6">
    <location>
        <begin position="8"/>
        <end position="183"/>
    </location>
</feature>
<evidence type="ECO:0000259" key="7">
    <source>
        <dbReference type="Pfam" id="PF02911"/>
    </source>
</evidence>
<dbReference type="Proteomes" id="UP000284772">
    <property type="component" value="Unassembled WGS sequence"/>
</dbReference>
<name>A0A415N950_9BACE</name>
<feature type="domain" description="Formyl transferase C-terminal" evidence="7">
    <location>
        <begin position="212"/>
        <end position="315"/>
    </location>
</feature>
<dbReference type="InterPro" id="IPR036477">
    <property type="entry name" value="Formyl_transf_N_sf"/>
</dbReference>